<name>A0AAW0N9I7_9GOBI</name>
<feature type="region of interest" description="Disordered" evidence="1">
    <location>
        <begin position="1"/>
        <end position="34"/>
    </location>
</feature>
<accession>A0AAW0N9I7</accession>
<evidence type="ECO:0000313" key="3">
    <source>
        <dbReference type="Proteomes" id="UP001460270"/>
    </source>
</evidence>
<evidence type="ECO:0000256" key="1">
    <source>
        <dbReference type="SAM" id="MobiDB-lite"/>
    </source>
</evidence>
<dbReference type="EMBL" id="JBBPFD010000017">
    <property type="protein sequence ID" value="KAK7891770.1"/>
    <property type="molecule type" value="Genomic_DNA"/>
</dbReference>
<dbReference type="AlphaFoldDB" id="A0AAW0N9I7"/>
<sequence length="107" mass="11913">MAISSVYTSSSSAAALPRPFPNPPNRSSPPGARSLFSRWRTFSKDPPLLLLLLLLRRLLPQTPPLPPRAPPQPRSERLPRRPVQNYGKCNLPPPTPPDTFPTRISEN</sequence>
<gene>
    <name evidence="2" type="ORF">WMY93_023733</name>
</gene>
<evidence type="ECO:0000313" key="2">
    <source>
        <dbReference type="EMBL" id="KAK7891770.1"/>
    </source>
</evidence>
<dbReference type="Proteomes" id="UP001460270">
    <property type="component" value="Unassembled WGS sequence"/>
</dbReference>
<keyword evidence="3" id="KW-1185">Reference proteome</keyword>
<comment type="caution">
    <text evidence="2">The sequence shown here is derived from an EMBL/GenBank/DDBJ whole genome shotgun (WGS) entry which is preliminary data.</text>
</comment>
<feature type="compositionally biased region" description="Low complexity" evidence="1">
    <location>
        <begin position="1"/>
        <end position="17"/>
    </location>
</feature>
<protein>
    <submittedName>
        <fullName evidence="2">Uncharacterized protein</fullName>
    </submittedName>
</protein>
<feature type="compositionally biased region" description="Pro residues" evidence="1">
    <location>
        <begin position="18"/>
        <end position="27"/>
    </location>
</feature>
<feature type="compositionally biased region" description="Pro residues" evidence="1">
    <location>
        <begin position="61"/>
        <end position="73"/>
    </location>
</feature>
<reference evidence="3" key="1">
    <citation type="submission" date="2024-04" db="EMBL/GenBank/DDBJ databases">
        <title>Salinicola lusitanus LLJ914,a marine bacterium isolated from the Okinawa Trough.</title>
        <authorList>
            <person name="Li J."/>
        </authorList>
    </citation>
    <scope>NUCLEOTIDE SEQUENCE [LARGE SCALE GENOMIC DNA]</scope>
</reference>
<proteinExistence type="predicted"/>
<organism evidence="2 3">
    <name type="scientific">Mugilogobius chulae</name>
    <name type="common">yellowstripe goby</name>
    <dbReference type="NCBI Taxonomy" id="88201"/>
    <lineage>
        <taxon>Eukaryota</taxon>
        <taxon>Metazoa</taxon>
        <taxon>Chordata</taxon>
        <taxon>Craniata</taxon>
        <taxon>Vertebrata</taxon>
        <taxon>Euteleostomi</taxon>
        <taxon>Actinopterygii</taxon>
        <taxon>Neopterygii</taxon>
        <taxon>Teleostei</taxon>
        <taxon>Neoteleostei</taxon>
        <taxon>Acanthomorphata</taxon>
        <taxon>Gobiaria</taxon>
        <taxon>Gobiiformes</taxon>
        <taxon>Gobioidei</taxon>
        <taxon>Gobiidae</taxon>
        <taxon>Gobionellinae</taxon>
        <taxon>Mugilogobius</taxon>
    </lineage>
</organism>
<feature type="region of interest" description="Disordered" evidence="1">
    <location>
        <begin position="60"/>
        <end position="107"/>
    </location>
</feature>